<name>A0AB37IJ62_HAEPA</name>
<reference evidence="1 2" key="1">
    <citation type="submission" date="2018-05" db="EMBL/GenBank/DDBJ databases">
        <title>Draft Genome Sequences for a Diverse set of 7 Haemophilus Species.</title>
        <authorList>
            <person name="Nichols M."/>
            <person name="Topaz N."/>
            <person name="Wang X."/>
            <person name="Wang X."/>
            <person name="Boxrud D."/>
        </authorList>
    </citation>
    <scope>NUCLEOTIDE SEQUENCE [LARGE SCALE GENOMIC DNA]</scope>
    <source>
        <strain evidence="1 2">C2008003258</strain>
    </source>
</reference>
<sequence>MFIFIIELFFAVSSVSFSEFDRDHKIKSWQSAVIKLDVFEEINKRKIRVLTGLFAQSTLE</sequence>
<evidence type="ECO:0000313" key="1">
    <source>
        <dbReference type="EMBL" id="RDE93520.1"/>
    </source>
</evidence>
<comment type="caution">
    <text evidence="1">The sequence shown here is derived from an EMBL/GenBank/DDBJ whole genome shotgun (WGS) entry which is preliminary data.</text>
</comment>
<accession>A0AB37IJ62</accession>
<organism evidence="1 2">
    <name type="scientific">Haemophilus parainfluenzae</name>
    <dbReference type="NCBI Taxonomy" id="729"/>
    <lineage>
        <taxon>Bacteria</taxon>
        <taxon>Pseudomonadati</taxon>
        <taxon>Pseudomonadota</taxon>
        <taxon>Gammaproteobacteria</taxon>
        <taxon>Pasteurellales</taxon>
        <taxon>Pasteurellaceae</taxon>
        <taxon>Haemophilus</taxon>
    </lineage>
</organism>
<dbReference type="EMBL" id="QEPZ01000002">
    <property type="protein sequence ID" value="RDE93520.1"/>
    <property type="molecule type" value="Genomic_DNA"/>
</dbReference>
<proteinExistence type="predicted"/>
<gene>
    <name evidence="1" type="ORF">DPV97_03095</name>
</gene>
<protein>
    <submittedName>
        <fullName evidence="1">Uncharacterized protein</fullName>
    </submittedName>
</protein>
<evidence type="ECO:0000313" key="2">
    <source>
        <dbReference type="Proteomes" id="UP000253763"/>
    </source>
</evidence>
<dbReference type="Proteomes" id="UP000253763">
    <property type="component" value="Unassembled WGS sequence"/>
</dbReference>
<dbReference type="AlphaFoldDB" id="A0AB37IJ62"/>